<evidence type="ECO:0000256" key="3">
    <source>
        <dbReference type="ARBA" id="ARBA00023274"/>
    </source>
</evidence>
<evidence type="ECO:0000313" key="5">
    <source>
        <dbReference type="EMBL" id="KAH7638317.1"/>
    </source>
</evidence>
<feature type="region of interest" description="Disordered" evidence="4">
    <location>
        <begin position="348"/>
        <end position="372"/>
    </location>
</feature>
<gene>
    <name evidence="5" type="ORF">HUG17_9423</name>
</gene>
<dbReference type="Gene3D" id="3.40.50.790">
    <property type="match status" value="1"/>
</dbReference>
<evidence type="ECO:0000256" key="2">
    <source>
        <dbReference type="ARBA" id="ARBA00022980"/>
    </source>
</evidence>
<dbReference type="OrthoDB" id="1747252at2759"/>
<dbReference type="PANTHER" id="PTHR36427">
    <property type="entry name" value="54S RIBOSOMAL PROTEIN L1, MITOCHONDRIAL"/>
    <property type="match status" value="1"/>
</dbReference>
<dbReference type="PANTHER" id="PTHR36427:SF3">
    <property type="entry name" value="LARGE RIBOSOMAL SUBUNIT PROTEIN UL1M"/>
    <property type="match status" value="1"/>
</dbReference>
<organism evidence="5">
    <name type="scientific">Dermatophagoides farinae</name>
    <name type="common">American house dust mite</name>
    <dbReference type="NCBI Taxonomy" id="6954"/>
    <lineage>
        <taxon>Eukaryota</taxon>
        <taxon>Metazoa</taxon>
        <taxon>Ecdysozoa</taxon>
        <taxon>Arthropoda</taxon>
        <taxon>Chelicerata</taxon>
        <taxon>Arachnida</taxon>
        <taxon>Acari</taxon>
        <taxon>Acariformes</taxon>
        <taxon>Sarcoptiformes</taxon>
        <taxon>Astigmata</taxon>
        <taxon>Psoroptidia</taxon>
        <taxon>Analgoidea</taxon>
        <taxon>Pyroglyphidae</taxon>
        <taxon>Dermatophagoidinae</taxon>
        <taxon>Dermatophagoides</taxon>
    </lineage>
</organism>
<dbReference type="InterPro" id="IPR023674">
    <property type="entry name" value="Ribosomal_uL1-like"/>
</dbReference>
<protein>
    <submittedName>
        <fullName evidence="5">39s ribosomal protein l1</fullName>
    </submittedName>
</protein>
<sequence length="372" mass="43191">MAFLLQCCFQSYTRNALYRLSPISSSILNIDSNNLFTSQKRYAARKGKRIAATREKQKLARLRRMEQKVEPPKEWKPQKLSVDKSLKAVSKKFNDADRKRLSEIVDNVIVMDQYKERKYPFTEVMAMIRETHQPELYGEPDALVEARIDLDLRTKKKTKFVNRFTGIVSYPNIFQFAIKRKVIALCKTDEDEEQARKAGAELAGSSDIIRMLKVGDITLDNFDDLVCHGDMLIELNTIRGMVGNYFPTKQRGNIGFDMERLVRYFINGIEYKMIKDDIEPDYGFVRIPFGRLNQNDAELEENFQCLLKAIDSNRPGQGVTFDFITRILISSEPSPEKFPITFWNHIDDYEDPTAEDNDDDDEEMKKQKATNK</sequence>
<proteinExistence type="inferred from homology"/>
<dbReference type="Proteomes" id="UP000828236">
    <property type="component" value="Unassembled WGS sequence"/>
</dbReference>
<accession>A0A9D4SDR4</accession>
<reference evidence="5" key="2">
    <citation type="journal article" date="2021" name="World Allergy Organ. J.">
        <title>Chromosome-level assembly of Dermatophagoides farinae genome and transcriptome reveals two novel allergens Der f 37 and Der f 39.</title>
        <authorList>
            <person name="Chen J."/>
            <person name="Cai Z."/>
            <person name="Fan D."/>
            <person name="Hu J."/>
            <person name="Hou Y."/>
            <person name="He Y."/>
            <person name="Zhang Z."/>
            <person name="Zhao Z."/>
            <person name="Gao P."/>
            <person name="Hu W."/>
            <person name="Sun J."/>
            <person name="Li J."/>
            <person name="Ji K."/>
        </authorList>
    </citation>
    <scope>NUCLEOTIDE SEQUENCE</scope>
    <source>
        <strain evidence="5">JKM2019</strain>
    </source>
</reference>
<dbReference type="EMBL" id="SDOV01000008">
    <property type="protein sequence ID" value="KAH7638317.1"/>
    <property type="molecule type" value="Genomic_DNA"/>
</dbReference>
<dbReference type="GO" id="GO:1990904">
    <property type="term" value="C:ribonucleoprotein complex"/>
    <property type="evidence" value="ECO:0007669"/>
    <property type="project" value="UniProtKB-KW"/>
</dbReference>
<evidence type="ECO:0000256" key="4">
    <source>
        <dbReference type="SAM" id="MobiDB-lite"/>
    </source>
</evidence>
<feature type="compositionally biased region" description="Acidic residues" evidence="4">
    <location>
        <begin position="348"/>
        <end position="362"/>
    </location>
</feature>
<dbReference type="InterPro" id="IPR016095">
    <property type="entry name" value="Ribosomal_uL1_3-a/b-sand"/>
</dbReference>
<comment type="caution">
    <text evidence="5">The sequence shown here is derived from an EMBL/GenBank/DDBJ whole genome shotgun (WGS) entry which is preliminary data.</text>
</comment>
<name>A0A9D4SDR4_DERFA</name>
<keyword evidence="2 5" id="KW-0689">Ribosomal protein</keyword>
<dbReference type="GO" id="GO:0005840">
    <property type="term" value="C:ribosome"/>
    <property type="evidence" value="ECO:0007669"/>
    <property type="project" value="UniProtKB-KW"/>
</dbReference>
<dbReference type="SUPFAM" id="SSF56808">
    <property type="entry name" value="Ribosomal protein L1"/>
    <property type="match status" value="1"/>
</dbReference>
<dbReference type="InterPro" id="IPR028364">
    <property type="entry name" value="Ribosomal_uL1/biogenesis"/>
</dbReference>
<dbReference type="Pfam" id="PF00687">
    <property type="entry name" value="Ribosomal_L1"/>
    <property type="match status" value="1"/>
</dbReference>
<evidence type="ECO:0000256" key="1">
    <source>
        <dbReference type="ARBA" id="ARBA00010531"/>
    </source>
</evidence>
<comment type="similarity">
    <text evidence="1">Belongs to the universal ribosomal protein uL1 family.</text>
</comment>
<dbReference type="AlphaFoldDB" id="A0A9D4SDR4"/>
<dbReference type="Gene3D" id="3.30.190.20">
    <property type="match status" value="1"/>
</dbReference>
<keyword evidence="3" id="KW-0687">Ribonucleoprotein</keyword>
<reference evidence="5" key="1">
    <citation type="submission" date="2020-06" db="EMBL/GenBank/DDBJ databases">
        <authorList>
            <person name="Ji K."/>
            <person name="Li J."/>
        </authorList>
    </citation>
    <scope>NUCLEOTIDE SEQUENCE</scope>
    <source>
        <strain evidence="5">JKM2019</strain>
        <tissue evidence="5">Whole body</tissue>
    </source>
</reference>